<dbReference type="InterPro" id="IPR035992">
    <property type="entry name" value="Ricin_B-like_lectins"/>
</dbReference>
<dbReference type="InterPro" id="IPR008979">
    <property type="entry name" value="Galactose-bd-like_sf"/>
</dbReference>
<keyword evidence="9" id="KW-1185">Reference proteome</keyword>
<dbReference type="InterPro" id="IPR013780">
    <property type="entry name" value="Glyco_hydro_b"/>
</dbReference>
<evidence type="ECO:0000256" key="4">
    <source>
        <dbReference type="ARBA" id="ARBA00023157"/>
    </source>
</evidence>
<accession>A0A1I7G7A3</accession>
<dbReference type="PROSITE" id="PS50231">
    <property type="entry name" value="RICIN_B_LECTIN"/>
    <property type="match status" value="1"/>
</dbReference>
<gene>
    <name evidence="8" type="ORF">SAMN05216552_1003104</name>
</gene>
<keyword evidence="3" id="KW-0378">Hydrolase</keyword>
<reference evidence="9" key="1">
    <citation type="submission" date="2016-10" db="EMBL/GenBank/DDBJ databases">
        <authorList>
            <person name="Varghese N."/>
            <person name="Submissions S."/>
        </authorList>
    </citation>
    <scope>NUCLEOTIDE SEQUENCE [LARGE SCALE GENOMIC DNA]</scope>
    <source>
        <strain evidence="9">CGMCC 1.11014</strain>
    </source>
</reference>
<evidence type="ECO:0000256" key="5">
    <source>
        <dbReference type="ARBA" id="ARBA00023295"/>
    </source>
</evidence>
<dbReference type="InterPro" id="IPR013785">
    <property type="entry name" value="Aldolase_TIM"/>
</dbReference>
<dbReference type="Proteomes" id="UP000199391">
    <property type="component" value="Unassembled WGS sequence"/>
</dbReference>
<proteinExistence type="inferred from homology"/>
<evidence type="ECO:0000256" key="1">
    <source>
        <dbReference type="ARBA" id="ARBA00009743"/>
    </source>
</evidence>
<dbReference type="OrthoDB" id="9807519at2"/>
<dbReference type="GO" id="GO:0005975">
    <property type="term" value="P:carbohydrate metabolic process"/>
    <property type="evidence" value="ECO:0007669"/>
    <property type="project" value="InterPro"/>
</dbReference>
<organism evidence="8 9">
    <name type="scientific">Pseudoduganella namucuonensis</name>
    <dbReference type="NCBI Taxonomy" id="1035707"/>
    <lineage>
        <taxon>Bacteria</taxon>
        <taxon>Pseudomonadati</taxon>
        <taxon>Pseudomonadota</taxon>
        <taxon>Betaproteobacteria</taxon>
        <taxon>Burkholderiales</taxon>
        <taxon>Oxalobacteraceae</taxon>
        <taxon>Telluria group</taxon>
        <taxon>Pseudoduganella</taxon>
    </lineage>
</organism>
<dbReference type="SUPFAM" id="SSF49785">
    <property type="entry name" value="Galactose-binding domain-like"/>
    <property type="match status" value="1"/>
</dbReference>
<keyword evidence="2" id="KW-0732">Signal</keyword>
<dbReference type="FunFam" id="2.60.40.1180:FF:000008">
    <property type="entry name" value="Alpha-galactosidase"/>
    <property type="match status" value="1"/>
</dbReference>
<dbReference type="SUPFAM" id="SSF50370">
    <property type="entry name" value="Ricin B-like lectins"/>
    <property type="match status" value="1"/>
</dbReference>
<dbReference type="InterPro" id="IPR055240">
    <property type="entry name" value="CBM13-like"/>
</dbReference>
<dbReference type="Gene3D" id="2.60.120.260">
    <property type="entry name" value="Galactose-binding domain-like"/>
    <property type="match status" value="1"/>
</dbReference>
<dbReference type="PROSITE" id="PS51175">
    <property type="entry name" value="CBM6"/>
    <property type="match status" value="1"/>
</dbReference>
<dbReference type="Gene3D" id="2.60.40.1180">
    <property type="entry name" value="Golgi alpha-mannosidase II"/>
    <property type="match status" value="1"/>
</dbReference>
<keyword evidence="8" id="KW-0430">Lectin</keyword>
<dbReference type="GO" id="GO:0015925">
    <property type="term" value="F:galactosidase activity"/>
    <property type="evidence" value="ECO:0007669"/>
    <property type="project" value="UniProtKB-ARBA"/>
</dbReference>
<dbReference type="CDD" id="cd04081">
    <property type="entry name" value="CBM35_galactosidase-like"/>
    <property type="match status" value="1"/>
</dbReference>
<dbReference type="STRING" id="1035707.SAMN05216552_1003104"/>
<evidence type="ECO:0000256" key="2">
    <source>
        <dbReference type="ARBA" id="ARBA00022729"/>
    </source>
</evidence>
<evidence type="ECO:0000256" key="6">
    <source>
        <dbReference type="ARBA" id="ARBA00030467"/>
    </source>
</evidence>
<evidence type="ECO:0000313" key="8">
    <source>
        <dbReference type="EMBL" id="SFU44335.1"/>
    </source>
</evidence>
<protein>
    <recommendedName>
        <fullName evidence="6">Melibiase A</fullName>
    </recommendedName>
</protein>
<dbReference type="Gene3D" id="3.20.20.70">
    <property type="entry name" value="Aldolase class I"/>
    <property type="match status" value="1"/>
</dbReference>
<feature type="domain" description="CBM6" evidence="7">
    <location>
        <begin position="156"/>
        <end position="281"/>
    </location>
</feature>
<dbReference type="Pfam" id="PF17801">
    <property type="entry name" value="Melibiase_C"/>
    <property type="match status" value="1"/>
</dbReference>
<dbReference type="InterPro" id="IPR041233">
    <property type="entry name" value="Melibiase_C"/>
</dbReference>
<dbReference type="Pfam" id="PF22704">
    <property type="entry name" value="CBM13-like"/>
    <property type="match status" value="1"/>
</dbReference>
<dbReference type="Pfam" id="PF00652">
    <property type="entry name" value="Ricin_B_lectin"/>
    <property type="match status" value="1"/>
</dbReference>
<comment type="similarity">
    <text evidence="1">Belongs to the glycosyl hydrolase 27 family.</text>
</comment>
<dbReference type="InterPro" id="IPR002241">
    <property type="entry name" value="Glyco_hydro_27"/>
</dbReference>
<dbReference type="SUPFAM" id="SSF51445">
    <property type="entry name" value="(Trans)glycosidases"/>
    <property type="match status" value="1"/>
</dbReference>
<dbReference type="Pfam" id="PF16499">
    <property type="entry name" value="Melibiase_2"/>
    <property type="match status" value="1"/>
</dbReference>
<evidence type="ECO:0000256" key="3">
    <source>
        <dbReference type="ARBA" id="ARBA00022801"/>
    </source>
</evidence>
<sequence length="409" mass="42065">MAWQGARAASTLTEAESRTHMAMWVIAGSPLLLGNDLTTMNEATKAIVTNAEVLAINQDGRGLQGVKVAEDSAGLQVYSKVLSGSGKRAVMLLNRTGQRASMTVRWADTGLAAATASVRDVWAKANLGSFAASYTATVPAKGSVLLRVSGREGDSRVYEAEASANTLGGNAARVNCARCSNTGKVAGVGNGATLVIKDVKAATAGLKLANIVYSNSETEVRRASMQVNGQTPTMVAFPSTGGRDNIGSVSVMLSLAKGVANTITFSNASGQAPDFDAVVIQEIAGANGGTLVSAPSGRCVGLPNNNASVGIQAGLGYCHGGQNQTFARTARSELVVYGNRCLDALGATPIVGARLGIGECNGSNKQKWEFAANGTMTMNGLCLDVPANGQPELAVCDANSQTQQWLFSQ</sequence>
<keyword evidence="4" id="KW-1015">Disulfide bond</keyword>
<dbReference type="Gene3D" id="2.80.10.50">
    <property type="match status" value="1"/>
</dbReference>
<dbReference type="SUPFAM" id="SSF51011">
    <property type="entry name" value="Glycosyl hydrolase domain"/>
    <property type="match status" value="1"/>
</dbReference>
<evidence type="ECO:0000313" key="9">
    <source>
        <dbReference type="Proteomes" id="UP000199391"/>
    </source>
</evidence>
<dbReference type="InterPro" id="IPR000772">
    <property type="entry name" value="Ricin_B_lectin"/>
</dbReference>
<name>A0A1I7G7A3_9BURK</name>
<keyword evidence="5" id="KW-0326">Glycosidase</keyword>
<evidence type="ECO:0000259" key="7">
    <source>
        <dbReference type="PROSITE" id="PS51175"/>
    </source>
</evidence>
<dbReference type="PANTHER" id="PTHR11452">
    <property type="entry name" value="ALPHA-GALACTOSIDASE/ALPHA-N-ACETYLGALACTOSAMINIDASE"/>
    <property type="match status" value="1"/>
</dbReference>
<dbReference type="PANTHER" id="PTHR11452:SF75">
    <property type="entry name" value="ALPHA-GALACTOSIDASE MEL1"/>
    <property type="match status" value="1"/>
</dbReference>
<dbReference type="AlphaFoldDB" id="A0A1I7G7A3"/>
<dbReference type="GO" id="GO:0030246">
    <property type="term" value="F:carbohydrate binding"/>
    <property type="evidence" value="ECO:0007669"/>
    <property type="project" value="UniProtKB-KW"/>
</dbReference>
<dbReference type="SMART" id="SM00458">
    <property type="entry name" value="RICIN"/>
    <property type="match status" value="1"/>
</dbReference>
<dbReference type="EMBL" id="FPBO01000003">
    <property type="protein sequence ID" value="SFU44335.1"/>
    <property type="molecule type" value="Genomic_DNA"/>
</dbReference>
<dbReference type="InterPro" id="IPR005084">
    <property type="entry name" value="CBM6"/>
</dbReference>
<dbReference type="InterPro" id="IPR017853">
    <property type="entry name" value="GH"/>
</dbReference>